<keyword evidence="6" id="KW-0501">Molybdenum cofactor biosynthesis</keyword>
<evidence type="ECO:0000256" key="1">
    <source>
        <dbReference type="ARBA" id="ARBA00005046"/>
    </source>
</evidence>
<dbReference type="InterPro" id="IPR036563">
    <property type="entry name" value="MoaE_sf"/>
</dbReference>
<dbReference type="GO" id="GO:0006777">
    <property type="term" value="P:Mo-molybdopterin cofactor biosynthetic process"/>
    <property type="evidence" value="ECO:0007669"/>
    <property type="project" value="UniProtKB-KW"/>
</dbReference>
<dbReference type="Proteomes" id="UP000193834">
    <property type="component" value="Unassembled WGS sequence"/>
</dbReference>
<keyword evidence="15" id="KW-1185">Reference proteome</keyword>
<reference evidence="14 15" key="1">
    <citation type="submission" date="2017-04" db="EMBL/GenBank/DDBJ databases">
        <authorList>
            <person name="Afonso C.L."/>
            <person name="Miller P.J."/>
            <person name="Scott M.A."/>
            <person name="Spackman E."/>
            <person name="Goraichik I."/>
            <person name="Dimitrov K.M."/>
            <person name="Suarez D.L."/>
            <person name="Swayne D.E."/>
        </authorList>
    </citation>
    <scope>NUCLEOTIDE SEQUENCE [LARGE SCALE GENOMIC DNA]</scope>
    <source>
        <strain evidence="14 15">11</strain>
    </source>
</reference>
<accession>A0A1X7LBP5</accession>
<dbReference type="STRING" id="1852522.SAMN06295960_3212"/>
<evidence type="ECO:0000256" key="11">
    <source>
        <dbReference type="ARBA" id="ARBA00032474"/>
    </source>
</evidence>
<dbReference type="CDD" id="cd00756">
    <property type="entry name" value="MoaE"/>
    <property type="match status" value="1"/>
</dbReference>
<protein>
    <recommendedName>
        <fullName evidence="4">Molybdopterin synthase catalytic subunit</fullName>
        <ecNumber evidence="3">2.8.1.12</ecNumber>
    </recommendedName>
    <alternativeName>
        <fullName evidence="10">MPT synthase subunit 2</fullName>
    </alternativeName>
    <alternativeName>
        <fullName evidence="8">Molybdenum cofactor biosynthesis protein E</fullName>
    </alternativeName>
    <alternativeName>
        <fullName evidence="9">Molybdopterin-converting factor large subunit</fullName>
    </alternativeName>
    <alternativeName>
        <fullName evidence="11">Molybdopterin-converting factor subunit 2</fullName>
    </alternativeName>
</protein>
<dbReference type="InterPro" id="IPR003448">
    <property type="entry name" value="Mopterin_biosynth_MoaE"/>
</dbReference>
<evidence type="ECO:0000313" key="14">
    <source>
        <dbReference type="EMBL" id="SMG50977.1"/>
    </source>
</evidence>
<evidence type="ECO:0000256" key="9">
    <source>
        <dbReference type="ARBA" id="ARBA00030407"/>
    </source>
</evidence>
<dbReference type="SUPFAM" id="SSF54690">
    <property type="entry name" value="Molybdopterin synthase subunit MoaE"/>
    <property type="match status" value="1"/>
</dbReference>
<evidence type="ECO:0000256" key="4">
    <source>
        <dbReference type="ARBA" id="ARBA00013858"/>
    </source>
</evidence>
<dbReference type="FunFam" id="3.90.1170.40:FF:000003">
    <property type="entry name" value="Molybdopterin converting factor subunit 2"/>
    <property type="match status" value="1"/>
</dbReference>
<proteinExistence type="inferred from homology"/>
<comment type="catalytic activity">
    <reaction evidence="12">
        <text>2 [molybdopterin-synthase sulfur-carrier protein]-C-terminal-Gly-aminoethanethioate + cyclic pyranopterin phosphate + H2O = molybdopterin + 2 [molybdopterin-synthase sulfur-carrier protein]-C-terminal Gly-Gly + 2 H(+)</text>
        <dbReference type="Rhea" id="RHEA:26333"/>
        <dbReference type="Rhea" id="RHEA-COMP:12202"/>
        <dbReference type="Rhea" id="RHEA-COMP:19907"/>
        <dbReference type="ChEBI" id="CHEBI:15377"/>
        <dbReference type="ChEBI" id="CHEBI:15378"/>
        <dbReference type="ChEBI" id="CHEBI:58698"/>
        <dbReference type="ChEBI" id="CHEBI:59648"/>
        <dbReference type="ChEBI" id="CHEBI:90778"/>
        <dbReference type="ChEBI" id="CHEBI:232372"/>
        <dbReference type="EC" id="2.8.1.12"/>
    </reaction>
</comment>
<dbReference type="EMBL" id="FXAZ01000004">
    <property type="protein sequence ID" value="SMG50977.1"/>
    <property type="molecule type" value="Genomic_DNA"/>
</dbReference>
<dbReference type="AlphaFoldDB" id="A0A1X7LBP5"/>
<evidence type="ECO:0000256" key="3">
    <source>
        <dbReference type="ARBA" id="ARBA00011950"/>
    </source>
</evidence>
<feature type="region of interest" description="Disordered" evidence="13">
    <location>
        <begin position="133"/>
        <end position="156"/>
    </location>
</feature>
<sequence length="156" mass="17677">MKRFEVVDRPLNIQDYIDQVLHAGAGAVTTFTGHVREWTNGVRTLYLAYEAYVPMAEQLLAQIGREIEERWPGTKAAIGHRIGELHISDIAVVIAVSSPHRKAAYEANEYAIERIKEIVPIWKKEIWEDGEAWIGDQTKKPEPKSSSNHVDGTEEK</sequence>
<evidence type="ECO:0000256" key="12">
    <source>
        <dbReference type="ARBA" id="ARBA00049878"/>
    </source>
</evidence>
<name>A0A1X7LBP5_9BACL</name>
<dbReference type="Pfam" id="PF02391">
    <property type="entry name" value="MoaE"/>
    <property type="match status" value="1"/>
</dbReference>
<evidence type="ECO:0000256" key="8">
    <source>
        <dbReference type="ARBA" id="ARBA00029745"/>
    </source>
</evidence>
<evidence type="ECO:0000256" key="6">
    <source>
        <dbReference type="ARBA" id="ARBA00023150"/>
    </source>
</evidence>
<evidence type="ECO:0000256" key="13">
    <source>
        <dbReference type="SAM" id="MobiDB-lite"/>
    </source>
</evidence>
<comment type="subunit">
    <text evidence="7">Heterotetramer of 2 MoaD subunits and 2 MoaE subunits. Also stable as homodimer. The enzyme changes between these two forms during catalysis.</text>
</comment>
<dbReference type="PANTHER" id="PTHR23404">
    <property type="entry name" value="MOLYBDOPTERIN SYNTHASE RELATED"/>
    <property type="match status" value="1"/>
</dbReference>
<dbReference type="RefSeq" id="WP_085495720.1">
    <property type="nucleotide sequence ID" value="NZ_FXAZ01000004.1"/>
</dbReference>
<gene>
    <name evidence="14" type="ORF">SAMN06295960_3212</name>
</gene>
<evidence type="ECO:0000256" key="10">
    <source>
        <dbReference type="ARBA" id="ARBA00030781"/>
    </source>
</evidence>
<evidence type="ECO:0000313" key="15">
    <source>
        <dbReference type="Proteomes" id="UP000193834"/>
    </source>
</evidence>
<dbReference type="GO" id="GO:0030366">
    <property type="term" value="F:molybdopterin synthase activity"/>
    <property type="evidence" value="ECO:0007669"/>
    <property type="project" value="UniProtKB-EC"/>
</dbReference>
<evidence type="ECO:0000256" key="5">
    <source>
        <dbReference type="ARBA" id="ARBA00022679"/>
    </source>
</evidence>
<comment type="pathway">
    <text evidence="1">Cofactor biosynthesis; molybdopterin biosynthesis.</text>
</comment>
<evidence type="ECO:0000256" key="7">
    <source>
        <dbReference type="ARBA" id="ARBA00026066"/>
    </source>
</evidence>
<dbReference type="EC" id="2.8.1.12" evidence="3"/>
<organism evidence="14 15">
    <name type="scientific">Paenibacillus aquistagni</name>
    <dbReference type="NCBI Taxonomy" id="1852522"/>
    <lineage>
        <taxon>Bacteria</taxon>
        <taxon>Bacillati</taxon>
        <taxon>Bacillota</taxon>
        <taxon>Bacilli</taxon>
        <taxon>Bacillales</taxon>
        <taxon>Paenibacillaceae</taxon>
        <taxon>Paenibacillus</taxon>
    </lineage>
</organism>
<keyword evidence="5" id="KW-0808">Transferase</keyword>
<dbReference type="OrthoDB" id="9803224at2"/>
<dbReference type="Gene3D" id="3.90.1170.40">
    <property type="entry name" value="Molybdopterin biosynthesis MoaE subunit"/>
    <property type="match status" value="1"/>
</dbReference>
<evidence type="ECO:0000256" key="2">
    <source>
        <dbReference type="ARBA" id="ARBA00005426"/>
    </source>
</evidence>
<comment type="similarity">
    <text evidence="2">Belongs to the MoaE family.</text>
</comment>